<dbReference type="Pfam" id="PF00126">
    <property type="entry name" value="HTH_1"/>
    <property type="match status" value="1"/>
</dbReference>
<dbReference type="GO" id="GO:0003700">
    <property type="term" value="F:DNA-binding transcription factor activity"/>
    <property type="evidence" value="ECO:0007669"/>
    <property type="project" value="InterPro"/>
</dbReference>
<evidence type="ECO:0000256" key="3">
    <source>
        <dbReference type="ARBA" id="ARBA00023125"/>
    </source>
</evidence>
<keyword evidence="6" id="KW-1185">Reference proteome</keyword>
<organism evidence="5 6">
    <name type="scientific">Neisseria chenwenguii</name>
    <dbReference type="NCBI Taxonomy" id="1853278"/>
    <lineage>
        <taxon>Bacteria</taxon>
        <taxon>Pseudomonadati</taxon>
        <taxon>Pseudomonadota</taxon>
        <taxon>Betaproteobacteria</taxon>
        <taxon>Neisseriales</taxon>
        <taxon>Neisseriaceae</taxon>
        <taxon>Neisseria</taxon>
    </lineage>
</organism>
<name>A0A220S403_9NEIS</name>
<dbReference type="PROSITE" id="PS50931">
    <property type="entry name" value="HTH_LYSR"/>
    <property type="match status" value="1"/>
</dbReference>
<dbReference type="GO" id="GO:0006351">
    <property type="term" value="P:DNA-templated transcription"/>
    <property type="evidence" value="ECO:0007669"/>
    <property type="project" value="TreeGrafter"/>
</dbReference>
<sequence length="491" mass="54736">MQKTEDWRCIQSFIQAAHSGSFTAAAQQLGLTAAAVSKNVSTLEKSLGIRLFNRTTRTLNLTDGGRLFAAQAAEAFELLQNAAENVRLAAGQDSAGSVRISLPNTVGRLFVVPHLAEWQKRHPLIRLDLDFDNRPVDFVKAGCDLAVRGGNIPDSSMVSRELAEMPLCLAASPDYLSRYGTPRFSDGLSAHRLIVRRLGTDQLMPWHFKNADGGIRTYLPAAPALILSEPETLLEATLAGCGIAELPLYLAQAHLKTGRLKTVLSKQHHKDSARLVLQFRRQYHKRPRRNLAARVVGLLCKLAAKPQRFGTFRADNVRRRFAAEMVDGRINHIRADNGFVAGARLRNRVSQTACRLQNARPLAQRRILVRLPARRPSACLEVFNHGVVHYPCQIRHQGLGVADFVGCLIQTAFQLFCVDFYFDHGYIALNSHKTRVSYWKGYGHVIVSRIILFESGNEFYGFYPHRALLAPRVRAAAEFLAEKIKAGMAER</sequence>
<dbReference type="InterPro" id="IPR005119">
    <property type="entry name" value="LysR_subst-bd"/>
</dbReference>
<dbReference type="InterPro" id="IPR036390">
    <property type="entry name" value="WH_DNA-bd_sf"/>
</dbReference>
<dbReference type="GO" id="GO:0043565">
    <property type="term" value="F:sequence-specific DNA binding"/>
    <property type="evidence" value="ECO:0007669"/>
    <property type="project" value="TreeGrafter"/>
</dbReference>
<evidence type="ECO:0000256" key="1">
    <source>
        <dbReference type="ARBA" id="ARBA00009437"/>
    </source>
</evidence>
<dbReference type="InterPro" id="IPR036388">
    <property type="entry name" value="WH-like_DNA-bd_sf"/>
</dbReference>
<comment type="similarity">
    <text evidence="1">Belongs to the LysR transcriptional regulatory family.</text>
</comment>
<protein>
    <submittedName>
        <fullName evidence="5">Uncharacterized protein</fullName>
    </submittedName>
</protein>
<evidence type="ECO:0000313" key="5">
    <source>
        <dbReference type="EMBL" id="ASK28231.1"/>
    </source>
</evidence>
<dbReference type="InterPro" id="IPR000847">
    <property type="entry name" value="LysR_HTH_N"/>
</dbReference>
<dbReference type="PRINTS" id="PR00039">
    <property type="entry name" value="HTHLYSR"/>
</dbReference>
<reference evidence="5 6" key="1">
    <citation type="submission" date="2017-06" db="EMBL/GenBank/DDBJ databases">
        <title>Neisseria chenwenguii sp. nov., isolated from the intestinal contents of Tibetan Plateau Pika in Yushu, Qinghai Province, China.</title>
        <authorList>
            <person name="Zhang G."/>
        </authorList>
    </citation>
    <scope>NUCLEOTIDE SEQUENCE [LARGE SCALE GENOMIC DNA]</scope>
    <source>
        <strain evidence="5 6">10023</strain>
    </source>
</reference>
<gene>
    <name evidence="5" type="ORF">BG910_11240</name>
</gene>
<keyword evidence="4" id="KW-0804">Transcription</keyword>
<dbReference type="InterPro" id="IPR058163">
    <property type="entry name" value="LysR-type_TF_proteobact-type"/>
</dbReference>
<dbReference type="CDD" id="cd08422">
    <property type="entry name" value="PBP2_CrgA_like"/>
    <property type="match status" value="1"/>
</dbReference>
<dbReference type="Gene3D" id="1.10.10.10">
    <property type="entry name" value="Winged helix-like DNA-binding domain superfamily/Winged helix DNA-binding domain"/>
    <property type="match status" value="1"/>
</dbReference>
<dbReference type="SUPFAM" id="SSF53850">
    <property type="entry name" value="Periplasmic binding protein-like II"/>
    <property type="match status" value="1"/>
</dbReference>
<evidence type="ECO:0000256" key="4">
    <source>
        <dbReference type="ARBA" id="ARBA00023163"/>
    </source>
</evidence>
<accession>A0A220S403</accession>
<dbReference type="PANTHER" id="PTHR30537:SF3">
    <property type="entry name" value="TRANSCRIPTIONAL REGULATORY PROTEIN"/>
    <property type="match status" value="1"/>
</dbReference>
<dbReference type="KEGG" id="nei:BG910_11240"/>
<dbReference type="FunFam" id="1.10.10.10:FF:000001">
    <property type="entry name" value="LysR family transcriptional regulator"/>
    <property type="match status" value="1"/>
</dbReference>
<keyword evidence="3" id="KW-0238">DNA-binding</keyword>
<evidence type="ECO:0000313" key="6">
    <source>
        <dbReference type="Proteomes" id="UP000198238"/>
    </source>
</evidence>
<dbReference type="PANTHER" id="PTHR30537">
    <property type="entry name" value="HTH-TYPE TRANSCRIPTIONAL REGULATOR"/>
    <property type="match status" value="1"/>
</dbReference>
<keyword evidence="2" id="KW-0805">Transcription regulation</keyword>
<dbReference type="Pfam" id="PF03466">
    <property type="entry name" value="LysR_substrate"/>
    <property type="match status" value="1"/>
</dbReference>
<dbReference type="AlphaFoldDB" id="A0A220S403"/>
<evidence type="ECO:0000256" key="2">
    <source>
        <dbReference type="ARBA" id="ARBA00023015"/>
    </source>
</evidence>
<dbReference type="Gene3D" id="3.40.190.290">
    <property type="match status" value="1"/>
</dbReference>
<proteinExistence type="inferred from homology"/>
<dbReference type="Proteomes" id="UP000198238">
    <property type="component" value="Chromosome"/>
</dbReference>
<dbReference type="EMBL" id="CP022278">
    <property type="protein sequence ID" value="ASK28231.1"/>
    <property type="molecule type" value="Genomic_DNA"/>
</dbReference>
<dbReference type="SUPFAM" id="SSF46785">
    <property type="entry name" value="Winged helix' DNA-binding domain"/>
    <property type="match status" value="1"/>
</dbReference>